<proteinExistence type="predicted"/>
<accession>A0A6C0D3Z5</accession>
<name>A0A6C0D3Z5_9ZZZZ</name>
<sequence>MEAHKIIEIEKPIPVEYISAKKQSFHIIFANNSGMYFNRPMYISASSWTFIHMRHTDPYLLRIEKTEDLYNRYKYFIV</sequence>
<dbReference type="AlphaFoldDB" id="A0A6C0D3Z5"/>
<protein>
    <submittedName>
        <fullName evidence="1">Uncharacterized protein</fullName>
    </submittedName>
</protein>
<dbReference type="EMBL" id="MN739531">
    <property type="protein sequence ID" value="QHT11173.1"/>
    <property type="molecule type" value="Genomic_DNA"/>
</dbReference>
<evidence type="ECO:0000313" key="1">
    <source>
        <dbReference type="EMBL" id="QHT11173.1"/>
    </source>
</evidence>
<reference evidence="1" key="1">
    <citation type="journal article" date="2020" name="Nature">
        <title>Giant virus diversity and host interactions through global metagenomics.</title>
        <authorList>
            <person name="Schulz F."/>
            <person name="Roux S."/>
            <person name="Paez-Espino D."/>
            <person name="Jungbluth S."/>
            <person name="Walsh D.A."/>
            <person name="Denef V.J."/>
            <person name="McMahon K.D."/>
            <person name="Konstantinidis K.T."/>
            <person name="Eloe-Fadrosh E.A."/>
            <person name="Kyrpides N.C."/>
            <person name="Woyke T."/>
        </authorList>
    </citation>
    <scope>NUCLEOTIDE SEQUENCE</scope>
    <source>
        <strain evidence="1">GVMAG-M-3300023174-111</strain>
    </source>
</reference>
<organism evidence="1">
    <name type="scientific">viral metagenome</name>
    <dbReference type="NCBI Taxonomy" id="1070528"/>
    <lineage>
        <taxon>unclassified sequences</taxon>
        <taxon>metagenomes</taxon>
        <taxon>organismal metagenomes</taxon>
    </lineage>
</organism>